<evidence type="ECO:0000256" key="11">
    <source>
        <dbReference type="ARBA" id="ARBA00031607"/>
    </source>
</evidence>
<dbReference type="Gene3D" id="3.40.50.1970">
    <property type="match status" value="1"/>
</dbReference>
<dbReference type="NCBIfam" id="TIGR01162">
    <property type="entry name" value="purE"/>
    <property type="match status" value="1"/>
</dbReference>
<dbReference type="UniPathway" id="UPA00074">
    <property type="reaction ID" value="UER00130"/>
</dbReference>
<dbReference type="OrthoDB" id="15425at2759"/>
<dbReference type="InterPro" id="IPR011761">
    <property type="entry name" value="ATP-grasp"/>
</dbReference>
<evidence type="ECO:0000256" key="4">
    <source>
        <dbReference type="ARBA" id="ARBA00012329"/>
    </source>
</evidence>
<evidence type="ECO:0000313" key="16">
    <source>
        <dbReference type="Proteomes" id="UP000292702"/>
    </source>
</evidence>
<keyword evidence="10" id="KW-0456">Lyase</keyword>
<dbReference type="SUPFAM" id="SSF51246">
    <property type="entry name" value="Rudiment single hybrid motif"/>
    <property type="match status" value="1"/>
</dbReference>
<proteinExistence type="inferred from homology"/>
<dbReference type="NCBIfam" id="NF004679">
    <property type="entry name" value="PRK06019.1-5"/>
    <property type="match status" value="1"/>
</dbReference>
<dbReference type="PANTHER" id="PTHR11609">
    <property type="entry name" value="PURINE BIOSYNTHESIS PROTEIN 6/7, PUR6/7"/>
    <property type="match status" value="1"/>
</dbReference>
<dbReference type="Gene3D" id="3.30.1490.20">
    <property type="entry name" value="ATP-grasp fold, A domain"/>
    <property type="match status" value="1"/>
</dbReference>
<evidence type="ECO:0000259" key="14">
    <source>
        <dbReference type="PROSITE" id="PS50975"/>
    </source>
</evidence>
<dbReference type="InterPro" id="IPR013815">
    <property type="entry name" value="ATP_grasp_subdomain_1"/>
</dbReference>
<dbReference type="NCBIfam" id="TIGR01161">
    <property type="entry name" value="purK"/>
    <property type="match status" value="1"/>
</dbReference>
<keyword evidence="8" id="KW-0210">Decarboxylase</keyword>
<sequence length="1145" mass="125322">MDKTVGILGGSGGQLGRMLAASASLLNIDVVILDVGNHGPAKQIVAPRRPETSHIDGSFADATKIRELAAKVDVLTVEIEHVDAHVLEEVESSLPLGVHPRPSTIRTIQDKYIQKKHLQQAGSPVSEFLAVESSAKSIREAAAMLGVPLMLKSRTLAYDGRGNFVVRDLGQVEEALTVLKDRPLYAEKWVPFVQEIAVMVVRSANGAIASYPAVETIHKDNLCHLVFAPLRNRDPSVQERARSVAEAAVKTFQGAGVFGVEMFLLEDGTIYLNEIAPRPHNSGHYTIEACETSQYENHLRAILGLPLGSTALKVPATAMLNIIGASSNHQEITSFAQSALSAPGTSVHLYGKSECRKGRKMGHITIVAPSHAELLNRLRPLLEQVPGGNPTETDLYAPIPPIGHSHKFPLVGIIMGSDSDLPVMLPAARILDSFRIPYELNIVSAHRTPDRMVEYARSAASRGLKVIIAGAGGAAHLPGMVAAMTALPVVGVPVKGSSLDGVDSLHSIVQMPRGIPVATVAINNGVNAGLLAVRILTAGLPELVVKMENYMKTMESEVLAKVDKLDQVGWEAYEVKRACHGRCHRLISGSSATSTTGFCVVQMTGLLSIPSELCLAIFAYVEIHDIVTLRKTCRYLCNLTRDKSLWFNLLRSQQQSLPLPHSARKLVASPISELDQACIERSTISIYRTHREWLRPRQSSWNDLQRLTVPEAWSTQTSREEWEPRAIIALDIFLDRWLVAALHSSVEIWDLLPDLNATITPEYAANSTPALRALFHTPLEGTPWCTSCLNSDQDVIYIAASTDRMTRIFTFHIPTDTSPVSLDTHTPLHTIPSITASALRAYNPASNVLAFSHAQRISLVNLSTQVRWDIGVGQEGEELWSGVIGVKFLTPRHLLCIKTRSVEVYTFSGSFKAPYTSDPQHQQRTHWRATAAEMDIQRHDFPQTTFRGVSFADSRMTSSPAEDGATVISCDFLAYDVLRGLFHYRVELQSSSSFSSQEPFLKDLHFPYVSSPISMDTTLVAVHHMAQAIPPAERPDTPTPRSGFTPGSRGFVSSCSLGPQGTRGIWVERQRSSVKRAAYGFDVVKVVERDGQQQGEEEPAERQIAGKCICELNSFDLRDDVMHCAFSEATGKIVLGTRNGELILL</sequence>
<feature type="domain" description="ATP-grasp" evidence="14">
    <location>
        <begin position="115"/>
        <end position="303"/>
    </location>
</feature>
<evidence type="ECO:0000256" key="3">
    <source>
        <dbReference type="ARBA" id="ARBA00006114"/>
    </source>
</evidence>
<dbReference type="AlphaFoldDB" id="A0A4V2MXX3"/>
<keyword evidence="9 12" id="KW-0067">ATP-binding</keyword>
<dbReference type="EMBL" id="RWJN01000002">
    <property type="protein sequence ID" value="TCD71767.1"/>
    <property type="molecule type" value="Genomic_DNA"/>
</dbReference>
<dbReference type="GO" id="GO:0005524">
    <property type="term" value="F:ATP binding"/>
    <property type="evidence" value="ECO:0007669"/>
    <property type="project" value="UniProtKB-UniRule"/>
</dbReference>
<dbReference type="InterPro" id="IPR016185">
    <property type="entry name" value="PreATP-grasp_dom_sf"/>
</dbReference>
<dbReference type="Gene3D" id="3.40.50.20">
    <property type="match status" value="1"/>
</dbReference>
<evidence type="ECO:0000256" key="1">
    <source>
        <dbReference type="ARBA" id="ARBA00001244"/>
    </source>
</evidence>
<dbReference type="Gene3D" id="1.20.1280.50">
    <property type="match status" value="1"/>
</dbReference>
<dbReference type="PROSITE" id="PS50181">
    <property type="entry name" value="FBOX"/>
    <property type="match status" value="1"/>
</dbReference>
<comment type="catalytic activity">
    <reaction evidence="1">
        <text>5-amino-1-(5-phospho-D-ribosyl)imidazole-4-carboxylate + H(+) = 5-amino-1-(5-phospho-beta-D-ribosyl)imidazole + CO2</text>
        <dbReference type="Rhea" id="RHEA:10792"/>
        <dbReference type="ChEBI" id="CHEBI:15378"/>
        <dbReference type="ChEBI" id="CHEBI:16526"/>
        <dbReference type="ChEBI" id="CHEBI:77657"/>
        <dbReference type="ChEBI" id="CHEBI:137981"/>
        <dbReference type="EC" id="4.1.1.21"/>
    </reaction>
</comment>
<evidence type="ECO:0000313" key="15">
    <source>
        <dbReference type="EMBL" id="TCD71767.1"/>
    </source>
</evidence>
<dbReference type="Pfam" id="PF02222">
    <property type="entry name" value="ATP-grasp"/>
    <property type="match status" value="1"/>
</dbReference>
<dbReference type="InterPro" id="IPR054350">
    <property type="entry name" value="PurT/PurK_preATP-grasp"/>
</dbReference>
<dbReference type="InterPro" id="IPR001810">
    <property type="entry name" value="F-box_dom"/>
</dbReference>
<dbReference type="HAMAP" id="MF_01928">
    <property type="entry name" value="PurK"/>
    <property type="match status" value="1"/>
</dbReference>
<comment type="pathway">
    <text evidence="2">Purine metabolism; IMP biosynthesis via de novo pathway; 5-amino-1-(5-phospho-D-ribosyl)imidazole-4-carboxylate from 5-amino-1-(5-phospho-D-ribosyl)imidazole (carboxylase route): step 1/1.</text>
</comment>
<dbReference type="SUPFAM" id="SSF52255">
    <property type="entry name" value="N5-CAIR mutase (phosphoribosylaminoimidazole carboxylase, PurE)"/>
    <property type="match status" value="1"/>
</dbReference>
<dbReference type="InterPro" id="IPR040686">
    <property type="entry name" value="PurK_C"/>
</dbReference>
<dbReference type="SUPFAM" id="SSF81383">
    <property type="entry name" value="F-box domain"/>
    <property type="match status" value="1"/>
</dbReference>
<evidence type="ECO:0000256" key="5">
    <source>
        <dbReference type="ARBA" id="ARBA00021059"/>
    </source>
</evidence>
<accession>A0A4V2MXX3</accession>
<dbReference type="InterPro" id="IPR003135">
    <property type="entry name" value="ATP-grasp_carboxylate-amine"/>
</dbReference>
<feature type="domain" description="F-box" evidence="13">
    <location>
        <begin position="603"/>
        <end position="649"/>
    </location>
</feature>
<dbReference type="FunFam" id="3.40.50.1970:FF:000013">
    <property type="entry name" value="Phosphoribosylaminoimidazole carboxylase"/>
    <property type="match status" value="1"/>
</dbReference>
<dbReference type="GO" id="GO:0004638">
    <property type="term" value="F:phosphoribosylaminoimidazole carboxylase activity"/>
    <property type="evidence" value="ECO:0007669"/>
    <property type="project" value="UniProtKB-EC"/>
</dbReference>
<evidence type="ECO:0000256" key="8">
    <source>
        <dbReference type="ARBA" id="ARBA00022793"/>
    </source>
</evidence>
<dbReference type="PANTHER" id="PTHR11609:SF5">
    <property type="entry name" value="PHOSPHORIBOSYLAMINOIMIDAZOLE CARBOXYLASE"/>
    <property type="match status" value="1"/>
</dbReference>
<dbReference type="SUPFAM" id="SSF56059">
    <property type="entry name" value="Glutathione synthetase ATP-binding domain-like"/>
    <property type="match status" value="1"/>
</dbReference>
<dbReference type="PROSITE" id="PS50975">
    <property type="entry name" value="ATP_GRASP"/>
    <property type="match status" value="1"/>
</dbReference>
<evidence type="ECO:0000256" key="2">
    <source>
        <dbReference type="ARBA" id="ARBA00004747"/>
    </source>
</evidence>
<dbReference type="Pfam" id="PF12937">
    <property type="entry name" value="F-box-like"/>
    <property type="match status" value="1"/>
</dbReference>
<dbReference type="InterPro" id="IPR011054">
    <property type="entry name" value="Rudment_hybrid_motif"/>
</dbReference>
<evidence type="ECO:0000256" key="6">
    <source>
        <dbReference type="ARBA" id="ARBA00022741"/>
    </source>
</evidence>
<dbReference type="FunFam" id="3.30.470.20:FF:000037">
    <property type="entry name" value="Phosphoribosylaminoimidazole carboxylase, chloroplastic"/>
    <property type="match status" value="1"/>
</dbReference>
<dbReference type="InterPro" id="IPR033747">
    <property type="entry name" value="PurE_ClassI"/>
</dbReference>
<dbReference type="Pfam" id="PF22660">
    <property type="entry name" value="RS_preATP-grasp-like"/>
    <property type="match status" value="1"/>
</dbReference>
<dbReference type="SMART" id="SM01001">
    <property type="entry name" value="AIRC"/>
    <property type="match status" value="1"/>
</dbReference>
<evidence type="ECO:0000256" key="12">
    <source>
        <dbReference type="PROSITE-ProRule" id="PRU00409"/>
    </source>
</evidence>
<reference evidence="15 16" key="1">
    <citation type="submission" date="2018-11" db="EMBL/GenBank/DDBJ databases">
        <title>Genome assembly of Steccherinum ochraceum LE-BIN_3174, the white-rot fungus of the Steccherinaceae family (The Residual Polyporoid clade, Polyporales, Basidiomycota).</title>
        <authorList>
            <person name="Fedorova T.V."/>
            <person name="Glazunova O.A."/>
            <person name="Landesman E.O."/>
            <person name="Moiseenko K.V."/>
            <person name="Psurtseva N.V."/>
            <person name="Savinova O.S."/>
            <person name="Shakhova N.V."/>
            <person name="Tyazhelova T.V."/>
            <person name="Vasina D.V."/>
        </authorList>
    </citation>
    <scope>NUCLEOTIDE SEQUENCE [LARGE SCALE GENOMIC DNA]</scope>
    <source>
        <strain evidence="15 16">LE-BIN_3174</strain>
    </source>
</reference>
<organism evidence="15 16">
    <name type="scientific">Steccherinum ochraceum</name>
    <dbReference type="NCBI Taxonomy" id="92696"/>
    <lineage>
        <taxon>Eukaryota</taxon>
        <taxon>Fungi</taxon>
        <taxon>Dikarya</taxon>
        <taxon>Basidiomycota</taxon>
        <taxon>Agaricomycotina</taxon>
        <taxon>Agaricomycetes</taxon>
        <taxon>Polyporales</taxon>
        <taxon>Steccherinaceae</taxon>
        <taxon>Steccherinum</taxon>
    </lineage>
</organism>
<evidence type="ECO:0000256" key="10">
    <source>
        <dbReference type="ARBA" id="ARBA00023239"/>
    </source>
</evidence>
<dbReference type="GO" id="GO:0046872">
    <property type="term" value="F:metal ion binding"/>
    <property type="evidence" value="ECO:0007669"/>
    <property type="project" value="InterPro"/>
</dbReference>
<dbReference type="Gene3D" id="3.30.470.20">
    <property type="entry name" value="ATP-grasp fold, B domain"/>
    <property type="match status" value="1"/>
</dbReference>
<evidence type="ECO:0000256" key="9">
    <source>
        <dbReference type="ARBA" id="ARBA00022840"/>
    </source>
</evidence>
<comment type="caution">
    <text evidence="15">The sequence shown here is derived from an EMBL/GenBank/DDBJ whole genome shotgun (WGS) entry which is preliminary data.</text>
</comment>
<dbReference type="InterPro" id="IPR036047">
    <property type="entry name" value="F-box-like_dom_sf"/>
</dbReference>
<evidence type="ECO:0000256" key="7">
    <source>
        <dbReference type="ARBA" id="ARBA00022755"/>
    </source>
</evidence>
<keyword evidence="6 12" id="KW-0547">Nucleotide-binding</keyword>
<gene>
    <name evidence="15" type="primary">ADE2</name>
    <name evidence="15" type="ORF">EIP91_003110</name>
</gene>
<keyword evidence="7" id="KW-0658">Purine biosynthesis</keyword>
<comment type="similarity">
    <text evidence="3">In the C-terminal section; belongs to the AIR carboxylase family. Class I subfamily.</text>
</comment>
<dbReference type="Proteomes" id="UP000292702">
    <property type="component" value="Unassembled WGS sequence"/>
</dbReference>
<keyword evidence="16" id="KW-1185">Reference proteome</keyword>
<dbReference type="InterPro" id="IPR000031">
    <property type="entry name" value="PurE_dom"/>
</dbReference>
<dbReference type="SUPFAM" id="SSF52440">
    <property type="entry name" value="PreATP-grasp domain"/>
    <property type="match status" value="1"/>
</dbReference>
<dbReference type="EC" id="4.1.1.21" evidence="4"/>
<name>A0A4V2MXX3_9APHY</name>
<dbReference type="Pfam" id="PF00731">
    <property type="entry name" value="AIRC"/>
    <property type="match status" value="1"/>
</dbReference>
<evidence type="ECO:0000259" key="13">
    <source>
        <dbReference type="PROSITE" id="PS50181"/>
    </source>
</evidence>
<dbReference type="GO" id="GO:0006189">
    <property type="term" value="P:'de novo' IMP biosynthetic process"/>
    <property type="evidence" value="ECO:0007669"/>
    <property type="project" value="UniProtKB-UniPathway"/>
</dbReference>
<dbReference type="InterPro" id="IPR005875">
    <property type="entry name" value="PurK"/>
</dbReference>
<dbReference type="HAMAP" id="MF_01929">
    <property type="entry name" value="PurE_classI"/>
    <property type="match status" value="1"/>
</dbReference>
<dbReference type="STRING" id="92696.A0A4V2MXX3"/>
<protein>
    <recommendedName>
        <fullName evidence="5">Phosphoribosylaminoimidazole carboxylase</fullName>
        <ecNumber evidence="4">4.1.1.21</ecNumber>
    </recommendedName>
    <alternativeName>
        <fullName evidence="11">AIR carboxylase</fullName>
    </alternativeName>
</protein>
<dbReference type="Pfam" id="PF17769">
    <property type="entry name" value="PurK_C"/>
    <property type="match status" value="1"/>
</dbReference>
<dbReference type="SMART" id="SM00256">
    <property type="entry name" value="FBOX"/>
    <property type="match status" value="1"/>
</dbReference>